<organism evidence="5 6">
    <name type="scientific">Stichopus japonicus</name>
    <name type="common">Sea cucumber</name>
    <dbReference type="NCBI Taxonomy" id="307972"/>
    <lineage>
        <taxon>Eukaryota</taxon>
        <taxon>Metazoa</taxon>
        <taxon>Echinodermata</taxon>
        <taxon>Eleutherozoa</taxon>
        <taxon>Echinozoa</taxon>
        <taxon>Holothuroidea</taxon>
        <taxon>Aspidochirotacea</taxon>
        <taxon>Aspidochirotida</taxon>
        <taxon>Stichopodidae</taxon>
        <taxon>Apostichopus</taxon>
    </lineage>
</organism>
<evidence type="ECO:0000259" key="4">
    <source>
        <dbReference type="Pfam" id="PF23608"/>
    </source>
</evidence>
<feature type="compositionally biased region" description="Low complexity" evidence="1">
    <location>
        <begin position="412"/>
        <end position="424"/>
    </location>
</feature>
<keyword evidence="6" id="KW-1185">Reference proteome</keyword>
<feature type="signal peptide" evidence="3">
    <location>
        <begin position="1"/>
        <end position="19"/>
    </location>
</feature>
<feature type="domain" description="ILCR1 Ig-like" evidence="4">
    <location>
        <begin position="216"/>
        <end position="306"/>
    </location>
</feature>
<name>A0A2G8LAK5_STIJA</name>
<dbReference type="EMBL" id="MRZV01000148">
    <property type="protein sequence ID" value="PIK57245.1"/>
    <property type="molecule type" value="Genomic_DNA"/>
</dbReference>
<dbReference type="InterPro" id="IPR057066">
    <property type="entry name" value="Ig_ILCR1"/>
</dbReference>
<gene>
    <name evidence="5" type="ORF">BSL78_05815</name>
</gene>
<evidence type="ECO:0000256" key="2">
    <source>
        <dbReference type="SAM" id="Phobius"/>
    </source>
</evidence>
<keyword evidence="2" id="KW-0812">Transmembrane</keyword>
<keyword evidence="2" id="KW-1133">Transmembrane helix</keyword>
<dbReference type="Pfam" id="PF23608">
    <property type="entry name" value="Ig_ILCR1"/>
    <property type="match status" value="1"/>
</dbReference>
<evidence type="ECO:0000313" key="5">
    <source>
        <dbReference type="EMBL" id="PIK57245.1"/>
    </source>
</evidence>
<keyword evidence="3" id="KW-0732">Signal</keyword>
<feature type="transmembrane region" description="Helical" evidence="2">
    <location>
        <begin position="374"/>
        <end position="397"/>
    </location>
</feature>
<dbReference type="AlphaFoldDB" id="A0A2G8LAK5"/>
<dbReference type="Proteomes" id="UP000230750">
    <property type="component" value="Unassembled WGS sequence"/>
</dbReference>
<keyword evidence="2" id="KW-0472">Membrane</keyword>
<feature type="region of interest" description="Disordered" evidence="1">
    <location>
        <begin position="412"/>
        <end position="433"/>
    </location>
</feature>
<feature type="chain" id="PRO_5013593902" description="ILCR1 Ig-like domain-containing protein" evidence="3">
    <location>
        <begin position="20"/>
        <end position="646"/>
    </location>
</feature>
<feature type="compositionally biased region" description="Acidic residues" evidence="1">
    <location>
        <begin position="609"/>
        <end position="637"/>
    </location>
</feature>
<feature type="region of interest" description="Disordered" evidence="1">
    <location>
        <begin position="601"/>
        <end position="637"/>
    </location>
</feature>
<proteinExistence type="predicted"/>
<comment type="caution">
    <text evidence="5">The sequence shown here is derived from an EMBL/GenBank/DDBJ whole genome shotgun (WGS) entry which is preliminary data.</text>
</comment>
<evidence type="ECO:0000256" key="3">
    <source>
        <dbReference type="SAM" id="SignalP"/>
    </source>
</evidence>
<evidence type="ECO:0000256" key="1">
    <source>
        <dbReference type="SAM" id="MobiDB-lite"/>
    </source>
</evidence>
<accession>A0A2G8LAK5</accession>
<reference evidence="5 6" key="1">
    <citation type="journal article" date="2017" name="PLoS Biol.">
        <title>The sea cucumber genome provides insights into morphological evolution and visceral regeneration.</title>
        <authorList>
            <person name="Zhang X."/>
            <person name="Sun L."/>
            <person name="Yuan J."/>
            <person name="Sun Y."/>
            <person name="Gao Y."/>
            <person name="Zhang L."/>
            <person name="Li S."/>
            <person name="Dai H."/>
            <person name="Hamel J.F."/>
            <person name="Liu C."/>
            <person name="Yu Y."/>
            <person name="Liu S."/>
            <person name="Lin W."/>
            <person name="Guo K."/>
            <person name="Jin S."/>
            <person name="Xu P."/>
            <person name="Storey K.B."/>
            <person name="Huan P."/>
            <person name="Zhang T."/>
            <person name="Zhou Y."/>
            <person name="Zhang J."/>
            <person name="Lin C."/>
            <person name="Li X."/>
            <person name="Xing L."/>
            <person name="Huo D."/>
            <person name="Sun M."/>
            <person name="Wang L."/>
            <person name="Mercier A."/>
            <person name="Li F."/>
            <person name="Yang H."/>
            <person name="Xiang J."/>
        </authorList>
    </citation>
    <scope>NUCLEOTIDE SEQUENCE [LARGE SCALE GENOMIC DNA]</scope>
    <source>
        <strain evidence="5">Shaxun</strain>
        <tissue evidence="5">Muscle</tissue>
    </source>
</reference>
<protein>
    <recommendedName>
        <fullName evidence="4">ILCR1 Ig-like domain-containing protein</fullName>
    </recommendedName>
</protein>
<sequence length="646" mass="72581">MALHHLYVLFVLFFNCACGEVEPSDLFCTEDCSWDYYTRDNKKVRNECNRDPAEQLAGIDCPNIYGKTSDYVSNVYIEDVTFISVPDRGGSSNGEEQTTLCANISFRENVGAALSTMKAIRFTAIPNSYEDQGKVFCQMQRILFNDCLCDIAPGPDKVHISVDVLPKADRGSQLLSSFKLPTCDKPGLEMNKYCYLTEAERWRPFYASTEQLCDLDSRAINFTFDLAPSGCGIQEYFVFLYKTGRNNTCPSSTGPEHREIVNMATAGTLEQTINNKTVNMTTVIFGNLTLGQHYYVGIKIKDHPPDDEIFYMTHVLCNATLIQIRESPCIHNPCSEGEVCVLDCLEHRCDCMAGWTRNVDGCRKFLPGSSSKSFFIWICSAAFGTLLLCGVFAALIYRVRKKVHGARSADSSMTESVDDSSSMDLPESPSRGSSTPKAIWLICNSNWLLQNFADNLREILQKSVKCKVSLLTVWHINNVTKWDWITEAAMQREKVCFIWDCNLPNLDEFKTDSHMCYEVIEALPKSLSGSAIILQFDLTVSANLPTAFRSYRLPSGLTDLVNEFNGGEVNDNDRVRLDSAFNNIKDCLRKNLCLTSEEMWSSSLRPSPDEDQDGRDCEDDEESQLSDGDLSMEEVEMDADILVEVS</sequence>
<evidence type="ECO:0000313" key="6">
    <source>
        <dbReference type="Proteomes" id="UP000230750"/>
    </source>
</evidence>